<organism evidence="2 3">
    <name type="scientific">Drosophila rubida</name>
    <dbReference type="NCBI Taxonomy" id="30044"/>
    <lineage>
        <taxon>Eukaryota</taxon>
        <taxon>Metazoa</taxon>
        <taxon>Ecdysozoa</taxon>
        <taxon>Arthropoda</taxon>
        <taxon>Hexapoda</taxon>
        <taxon>Insecta</taxon>
        <taxon>Pterygota</taxon>
        <taxon>Neoptera</taxon>
        <taxon>Endopterygota</taxon>
        <taxon>Diptera</taxon>
        <taxon>Brachycera</taxon>
        <taxon>Muscomorpha</taxon>
        <taxon>Ephydroidea</taxon>
        <taxon>Drosophilidae</taxon>
        <taxon>Drosophila</taxon>
    </lineage>
</organism>
<feature type="non-terminal residue" evidence="2">
    <location>
        <position position="1"/>
    </location>
</feature>
<sequence length="194" mass="21001">PRHTGSMLFMDALFNSLLVVSSGYAMYTLHPVQTPYGYTAAALSLVHGLLGVVRAANNDDDECNRLRQITSGIMELVPLPLTNIELYLKSSSPHLAMAHGCFLVPLAFDIVAKWRDIEDNSTVTLKDLTLLGNVVSLLFLGVNQANNVYGAMAALAFGARYGSVLFDYFEGLGVHINLMANSAFIVLMAMTLTA</sequence>
<feature type="transmembrane region" description="Helical" evidence="1">
    <location>
        <begin position="36"/>
        <end position="57"/>
    </location>
</feature>
<dbReference type="InterPro" id="IPR032007">
    <property type="entry name" value="DUF4791"/>
</dbReference>
<feature type="transmembrane region" description="Helical" evidence="1">
    <location>
        <begin position="12"/>
        <end position="30"/>
    </location>
</feature>
<dbReference type="AlphaFoldDB" id="A0AAD4KA14"/>
<comment type="caution">
    <text evidence="2">The sequence shown here is derived from an EMBL/GenBank/DDBJ whole genome shotgun (WGS) entry which is preliminary data.</text>
</comment>
<proteinExistence type="predicted"/>
<reference evidence="2" key="1">
    <citation type="journal article" date="2021" name="Mol. Ecol. Resour.">
        <title>Phylogenomic analyses of the genus Drosophila reveals genomic signals of climate adaptation.</title>
        <authorList>
            <person name="Li F."/>
            <person name="Rane R.V."/>
            <person name="Luria V."/>
            <person name="Xiong Z."/>
            <person name="Chen J."/>
            <person name="Li Z."/>
            <person name="Catullo R.A."/>
            <person name="Griffin P.C."/>
            <person name="Schiffer M."/>
            <person name="Pearce S."/>
            <person name="Lee S.F."/>
            <person name="McElroy K."/>
            <person name="Stocker A."/>
            <person name="Shirriffs J."/>
            <person name="Cockerell F."/>
            <person name="Coppin C."/>
            <person name="Sgro C.M."/>
            <person name="Karger A."/>
            <person name="Cain J.W."/>
            <person name="Weber J.A."/>
            <person name="Santpere G."/>
            <person name="Kirschner M.W."/>
            <person name="Hoffmann A.A."/>
            <person name="Oakeshott J.G."/>
            <person name="Zhang G."/>
        </authorList>
    </citation>
    <scope>NUCLEOTIDE SEQUENCE</scope>
    <source>
        <strain evidence="2">BGI-SZ-2011g</strain>
    </source>
</reference>
<name>A0AAD4KA14_9MUSC</name>
<evidence type="ECO:0000256" key="1">
    <source>
        <dbReference type="SAM" id="Phobius"/>
    </source>
</evidence>
<feature type="non-terminal residue" evidence="2">
    <location>
        <position position="194"/>
    </location>
</feature>
<keyword evidence="3" id="KW-1185">Reference proteome</keyword>
<protein>
    <submittedName>
        <fullName evidence="2">Uncharacterized protein</fullName>
    </submittedName>
</protein>
<accession>A0AAD4KA14</accession>
<keyword evidence="1" id="KW-0472">Membrane</keyword>
<keyword evidence="1" id="KW-0812">Transmembrane</keyword>
<dbReference type="Pfam" id="PF16039">
    <property type="entry name" value="DUF4791"/>
    <property type="match status" value="1"/>
</dbReference>
<dbReference type="EMBL" id="JAJJHW010000095">
    <property type="protein sequence ID" value="KAH8386722.1"/>
    <property type="molecule type" value="Genomic_DNA"/>
</dbReference>
<feature type="transmembrane region" description="Helical" evidence="1">
    <location>
        <begin position="176"/>
        <end position="193"/>
    </location>
</feature>
<gene>
    <name evidence="2" type="ORF">KR093_002167</name>
</gene>
<dbReference type="Proteomes" id="UP001200034">
    <property type="component" value="Unassembled WGS sequence"/>
</dbReference>
<keyword evidence="1" id="KW-1133">Transmembrane helix</keyword>
<evidence type="ECO:0000313" key="3">
    <source>
        <dbReference type="Proteomes" id="UP001200034"/>
    </source>
</evidence>
<evidence type="ECO:0000313" key="2">
    <source>
        <dbReference type="EMBL" id="KAH8386722.1"/>
    </source>
</evidence>